<reference evidence="2" key="1">
    <citation type="journal article" date="2010" name="Science">
        <title>Signatures of adaptation to obligate biotrophy in the Hyaloperonospora arabidopsidis genome.</title>
        <authorList>
            <person name="Baxter L."/>
            <person name="Tripathy S."/>
            <person name="Ishaque N."/>
            <person name="Boot N."/>
            <person name="Cabral A."/>
            <person name="Kemen E."/>
            <person name="Thines M."/>
            <person name="Ah-Fong A."/>
            <person name="Anderson R."/>
            <person name="Badejoko W."/>
            <person name="Bittner-Eddy P."/>
            <person name="Boore J.L."/>
            <person name="Chibucos M.C."/>
            <person name="Coates M."/>
            <person name="Dehal P."/>
            <person name="Delehaunty K."/>
            <person name="Dong S."/>
            <person name="Downton P."/>
            <person name="Dumas B."/>
            <person name="Fabro G."/>
            <person name="Fronick C."/>
            <person name="Fuerstenberg S.I."/>
            <person name="Fulton L."/>
            <person name="Gaulin E."/>
            <person name="Govers F."/>
            <person name="Hughes L."/>
            <person name="Humphray S."/>
            <person name="Jiang R.H."/>
            <person name="Judelson H."/>
            <person name="Kamoun S."/>
            <person name="Kyung K."/>
            <person name="Meijer H."/>
            <person name="Minx P."/>
            <person name="Morris P."/>
            <person name="Nelson J."/>
            <person name="Phuntumart V."/>
            <person name="Qutob D."/>
            <person name="Rehmany A."/>
            <person name="Rougon-Cardoso A."/>
            <person name="Ryden P."/>
            <person name="Torto-Alalibo T."/>
            <person name="Studholme D."/>
            <person name="Wang Y."/>
            <person name="Win J."/>
            <person name="Wood J."/>
            <person name="Clifton S.W."/>
            <person name="Rogers J."/>
            <person name="Van den Ackerveken G."/>
            <person name="Jones J.D."/>
            <person name="McDowell J.M."/>
            <person name="Beynon J."/>
            <person name="Tyler B.M."/>
        </authorList>
    </citation>
    <scope>NUCLEOTIDE SEQUENCE [LARGE SCALE GENOMIC DNA]</scope>
    <source>
        <strain evidence="2">Emoy2</strain>
    </source>
</reference>
<dbReference type="AlphaFoldDB" id="M4BN73"/>
<protein>
    <submittedName>
        <fullName evidence="1">Uncharacterized protein</fullName>
    </submittedName>
</protein>
<dbReference type="HOGENOM" id="CLU_2113652_0_0_1"/>
<dbReference type="Proteomes" id="UP000011713">
    <property type="component" value="Unassembled WGS sequence"/>
</dbReference>
<accession>M4BN73</accession>
<dbReference type="EnsemblProtists" id="HpaT807860">
    <property type="protein sequence ID" value="HpaP807860"/>
    <property type="gene ID" value="HpaG807860"/>
</dbReference>
<organism evidence="1 2">
    <name type="scientific">Hyaloperonospora arabidopsidis (strain Emoy2)</name>
    <name type="common">Downy mildew agent</name>
    <name type="synonym">Peronospora arabidopsidis</name>
    <dbReference type="NCBI Taxonomy" id="559515"/>
    <lineage>
        <taxon>Eukaryota</taxon>
        <taxon>Sar</taxon>
        <taxon>Stramenopiles</taxon>
        <taxon>Oomycota</taxon>
        <taxon>Peronosporomycetes</taxon>
        <taxon>Peronosporales</taxon>
        <taxon>Peronosporaceae</taxon>
        <taxon>Hyaloperonospora</taxon>
    </lineage>
</organism>
<dbReference type="VEuPathDB" id="FungiDB:HpaG807860"/>
<proteinExistence type="predicted"/>
<keyword evidence="2" id="KW-1185">Reference proteome</keyword>
<dbReference type="EMBL" id="JH598448">
    <property type="status" value="NOT_ANNOTATED_CDS"/>
    <property type="molecule type" value="Genomic_DNA"/>
</dbReference>
<evidence type="ECO:0000313" key="1">
    <source>
        <dbReference type="EnsemblProtists" id="HpaP807860"/>
    </source>
</evidence>
<name>M4BN73_HYAAE</name>
<evidence type="ECO:0000313" key="2">
    <source>
        <dbReference type="Proteomes" id="UP000011713"/>
    </source>
</evidence>
<sequence>MAILYGGYGHPRRLDDTFALRFASVRQTPMFRHGWSFSLVEISRDRHRRTQCALLEIACICPTDTTADAAVVSFLLSRSTMLQVSASIVYGAKRRIKVSPPHRAIRIRVLASARS</sequence>
<reference evidence="1" key="2">
    <citation type="submission" date="2015-06" db="UniProtKB">
        <authorList>
            <consortium name="EnsemblProtists"/>
        </authorList>
    </citation>
    <scope>IDENTIFICATION</scope>
    <source>
        <strain evidence="1">Emoy2</strain>
    </source>
</reference>
<dbReference type="InParanoid" id="M4BN73"/>